<dbReference type="EMBL" id="LXQA010806069">
    <property type="protein sequence ID" value="MCI71885.1"/>
    <property type="molecule type" value="Genomic_DNA"/>
</dbReference>
<protein>
    <submittedName>
        <fullName evidence="2">Uncharacterized protein</fullName>
    </submittedName>
</protein>
<evidence type="ECO:0000313" key="2">
    <source>
        <dbReference type="EMBL" id="MCI71885.1"/>
    </source>
</evidence>
<evidence type="ECO:0000313" key="3">
    <source>
        <dbReference type="Proteomes" id="UP000265520"/>
    </source>
</evidence>
<reference evidence="2 3" key="1">
    <citation type="journal article" date="2018" name="Front. Plant Sci.">
        <title>Red Clover (Trifolium pratense) and Zigzag Clover (T. medium) - A Picture of Genomic Similarities and Differences.</title>
        <authorList>
            <person name="Dluhosova J."/>
            <person name="Istvanek J."/>
            <person name="Nedelnik J."/>
            <person name="Repkova J."/>
        </authorList>
    </citation>
    <scope>NUCLEOTIDE SEQUENCE [LARGE SCALE GENOMIC DNA]</scope>
    <source>
        <strain evidence="3">cv. 10/8</strain>
        <tissue evidence="2">Leaf</tissue>
    </source>
</reference>
<proteinExistence type="predicted"/>
<accession>A0A392UJF8</accession>
<sequence length="45" mass="4736">MSAGSFERTHEKQDSLSEPEAGLPAQVVAEVELVVVQLSAAARPT</sequence>
<dbReference type="AlphaFoldDB" id="A0A392UJF8"/>
<evidence type="ECO:0000256" key="1">
    <source>
        <dbReference type="SAM" id="MobiDB-lite"/>
    </source>
</evidence>
<dbReference type="Proteomes" id="UP000265520">
    <property type="component" value="Unassembled WGS sequence"/>
</dbReference>
<feature type="region of interest" description="Disordered" evidence="1">
    <location>
        <begin position="1"/>
        <end position="22"/>
    </location>
</feature>
<organism evidence="2 3">
    <name type="scientific">Trifolium medium</name>
    <dbReference type="NCBI Taxonomy" id="97028"/>
    <lineage>
        <taxon>Eukaryota</taxon>
        <taxon>Viridiplantae</taxon>
        <taxon>Streptophyta</taxon>
        <taxon>Embryophyta</taxon>
        <taxon>Tracheophyta</taxon>
        <taxon>Spermatophyta</taxon>
        <taxon>Magnoliopsida</taxon>
        <taxon>eudicotyledons</taxon>
        <taxon>Gunneridae</taxon>
        <taxon>Pentapetalae</taxon>
        <taxon>rosids</taxon>
        <taxon>fabids</taxon>
        <taxon>Fabales</taxon>
        <taxon>Fabaceae</taxon>
        <taxon>Papilionoideae</taxon>
        <taxon>50 kb inversion clade</taxon>
        <taxon>NPAAA clade</taxon>
        <taxon>Hologalegina</taxon>
        <taxon>IRL clade</taxon>
        <taxon>Trifolieae</taxon>
        <taxon>Trifolium</taxon>
    </lineage>
</organism>
<name>A0A392UJF8_9FABA</name>
<keyword evidence="3" id="KW-1185">Reference proteome</keyword>
<comment type="caution">
    <text evidence="2">The sequence shown here is derived from an EMBL/GenBank/DDBJ whole genome shotgun (WGS) entry which is preliminary data.</text>
</comment>